<keyword evidence="3" id="KW-0597">Phosphoprotein</keyword>
<keyword evidence="5" id="KW-0547">Nucleotide-binding</keyword>
<evidence type="ECO:0000313" key="11">
    <source>
        <dbReference type="EMBL" id="GAA4619643.1"/>
    </source>
</evidence>
<keyword evidence="7" id="KW-0067">ATP-binding</keyword>
<evidence type="ECO:0000256" key="2">
    <source>
        <dbReference type="ARBA" id="ARBA00012438"/>
    </source>
</evidence>
<dbReference type="InterPro" id="IPR050482">
    <property type="entry name" value="Sensor_HK_TwoCompSys"/>
</dbReference>
<dbReference type="Pfam" id="PF23539">
    <property type="entry name" value="DUF7134"/>
    <property type="match status" value="1"/>
</dbReference>
<accession>A0ABP8U3H1</accession>
<dbReference type="SMART" id="SM00387">
    <property type="entry name" value="HATPase_c"/>
    <property type="match status" value="1"/>
</dbReference>
<evidence type="ECO:0000256" key="8">
    <source>
        <dbReference type="ARBA" id="ARBA00023012"/>
    </source>
</evidence>
<keyword evidence="6 11" id="KW-0418">Kinase</keyword>
<comment type="catalytic activity">
    <reaction evidence="1">
        <text>ATP + protein L-histidine = ADP + protein N-phospho-L-histidine.</text>
        <dbReference type="EC" id="2.7.13.3"/>
    </reaction>
</comment>
<evidence type="ECO:0000256" key="5">
    <source>
        <dbReference type="ARBA" id="ARBA00022741"/>
    </source>
</evidence>
<feature type="transmembrane region" description="Helical" evidence="9">
    <location>
        <begin position="67"/>
        <end position="84"/>
    </location>
</feature>
<dbReference type="InterPro" id="IPR011712">
    <property type="entry name" value="Sig_transdc_His_kin_sub3_dim/P"/>
</dbReference>
<keyword evidence="4" id="KW-0808">Transferase</keyword>
<keyword evidence="9" id="KW-0472">Membrane</keyword>
<dbReference type="GO" id="GO:0016301">
    <property type="term" value="F:kinase activity"/>
    <property type="evidence" value="ECO:0007669"/>
    <property type="project" value="UniProtKB-KW"/>
</dbReference>
<evidence type="ECO:0000256" key="7">
    <source>
        <dbReference type="ARBA" id="ARBA00022840"/>
    </source>
</evidence>
<dbReference type="SUPFAM" id="SSF55874">
    <property type="entry name" value="ATPase domain of HSP90 chaperone/DNA topoisomerase II/histidine kinase"/>
    <property type="match status" value="1"/>
</dbReference>
<dbReference type="Gene3D" id="1.20.5.1930">
    <property type="match status" value="1"/>
</dbReference>
<evidence type="ECO:0000256" key="4">
    <source>
        <dbReference type="ARBA" id="ARBA00022679"/>
    </source>
</evidence>
<dbReference type="Gene3D" id="3.30.565.10">
    <property type="entry name" value="Histidine kinase-like ATPase, C-terminal domain"/>
    <property type="match status" value="1"/>
</dbReference>
<dbReference type="EC" id="2.7.13.3" evidence="2"/>
<name>A0ABP8U3H1_9ACTN</name>
<evidence type="ECO:0000259" key="10">
    <source>
        <dbReference type="SMART" id="SM00387"/>
    </source>
</evidence>
<feature type="transmembrane region" description="Helical" evidence="9">
    <location>
        <begin position="17"/>
        <end position="37"/>
    </location>
</feature>
<evidence type="ECO:0000313" key="12">
    <source>
        <dbReference type="Proteomes" id="UP001501442"/>
    </source>
</evidence>
<comment type="caution">
    <text evidence="11">The sequence shown here is derived from an EMBL/GenBank/DDBJ whole genome shotgun (WGS) entry which is preliminary data.</text>
</comment>
<evidence type="ECO:0000256" key="6">
    <source>
        <dbReference type="ARBA" id="ARBA00022777"/>
    </source>
</evidence>
<dbReference type="EMBL" id="BAABHK010000001">
    <property type="protein sequence ID" value="GAA4619643.1"/>
    <property type="molecule type" value="Genomic_DNA"/>
</dbReference>
<dbReference type="Pfam" id="PF07730">
    <property type="entry name" value="HisKA_3"/>
    <property type="match status" value="1"/>
</dbReference>
<evidence type="ECO:0000256" key="3">
    <source>
        <dbReference type="ARBA" id="ARBA00022553"/>
    </source>
</evidence>
<evidence type="ECO:0000256" key="1">
    <source>
        <dbReference type="ARBA" id="ARBA00000085"/>
    </source>
</evidence>
<dbReference type="InterPro" id="IPR036890">
    <property type="entry name" value="HATPase_C_sf"/>
</dbReference>
<dbReference type="RefSeq" id="WP_345428036.1">
    <property type="nucleotide sequence ID" value="NZ_BAABHK010000001.1"/>
</dbReference>
<keyword evidence="9" id="KW-0812">Transmembrane</keyword>
<feature type="transmembrane region" description="Helical" evidence="9">
    <location>
        <begin position="44"/>
        <end position="61"/>
    </location>
</feature>
<dbReference type="Pfam" id="PF02518">
    <property type="entry name" value="HATPase_c"/>
    <property type="match status" value="1"/>
</dbReference>
<dbReference type="CDD" id="cd16917">
    <property type="entry name" value="HATPase_UhpB-NarQ-NarX-like"/>
    <property type="match status" value="1"/>
</dbReference>
<feature type="domain" description="Histidine kinase/HSP90-like ATPase" evidence="10">
    <location>
        <begin position="291"/>
        <end position="380"/>
    </location>
</feature>
<gene>
    <name evidence="11" type="ORF">GCM10023196_000440</name>
</gene>
<proteinExistence type="predicted"/>
<evidence type="ECO:0000256" key="9">
    <source>
        <dbReference type="SAM" id="Phobius"/>
    </source>
</evidence>
<organism evidence="11 12">
    <name type="scientific">Actinoallomurus vinaceus</name>
    <dbReference type="NCBI Taxonomy" id="1080074"/>
    <lineage>
        <taxon>Bacteria</taxon>
        <taxon>Bacillati</taxon>
        <taxon>Actinomycetota</taxon>
        <taxon>Actinomycetes</taxon>
        <taxon>Streptosporangiales</taxon>
        <taxon>Thermomonosporaceae</taxon>
        <taxon>Actinoallomurus</taxon>
    </lineage>
</organism>
<feature type="transmembrane region" description="Helical" evidence="9">
    <location>
        <begin position="93"/>
        <end position="112"/>
    </location>
</feature>
<dbReference type="PANTHER" id="PTHR24421:SF10">
    <property type="entry name" value="NITRATE_NITRITE SENSOR PROTEIN NARQ"/>
    <property type="match status" value="1"/>
</dbReference>
<dbReference type="InterPro" id="IPR055558">
    <property type="entry name" value="DUF7134"/>
</dbReference>
<dbReference type="PANTHER" id="PTHR24421">
    <property type="entry name" value="NITRATE/NITRITE SENSOR PROTEIN NARX-RELATED"/>
    <property type="match status" value="1"/>
</dbReference>
<dbReference type="Proteomes" id="UP001501442">
    <property type="component" value="Unassembled WGS sequence"/>
</dbReference>
<sequence>MSALKAWDRLSPGVRPYVADAGVALLVLAVLYAPLVIPRPEQPGPFSPWVWVLMAGASLPLVLRRRFPILCLLAIFVSLMAYNIRNDGPSEPIAWGILVALYSLAWVGRKWHRIFAVVLVTVTSVATMKSPTTALIGLLTGSAALVLGTLAQRREQRLQDLAYRAGQLERDRAAEAARAVATERARIARDMHDVLAHAVSLMIVQAEAGPVAVRTMPDRAEKAFDAIAAAGRDAMTQLRRTLGVLKEEQDTGIRAPQPTAAAIPSLVAQVKETGLAASYAVTGDAGRLTADAEVAAFRIVQEALTNTLKHAAATKVAVTLDWGESLVITVRDDGTGSGTLGGSGHGLIGIRERALACGGTASAHGGTGGFTVTATLPVVAP</sequence>
<keyword evidence="9" id="KW-1133">Transmembrane helix</keyword>
<dbReference type="InterPro" id="IPR003594">
    <property type="entry name" value="HATPase_dom"/>
</dbReference>
<keyword evidence="8" id="KW-0902">Two-component regulatory system</keyword>
<protein>
    <recommendedName>
        <fullName evidence="2">histidine kinase</fullName>
        <ecNumber evidence="2">2.7.13.3</ecNumber>
    </recommendedName>
</protein>
<reference evidence="12" key="1">
    <citation type="journal article" date="2019" name="Int. J. Syst. Evol. Microbiol.">
        <title>The Global Catalogue of Microorganisms (GCM) 10K type strain sequencing project: providing services to taxonomists for standard genome sequencing and annotation.</title>
        <authorList>
            <consortium name="The Broad Institute Genomics Platform"/>
            <consortium name="The Broad Institute Genome Sequencing Center for Infectious Disease"/>
            <person name="Wu L."/>
            <person name="Ma J."/>
        </authorList>
    </citation>
    <scope>NUCLEOTIDE SEQUENCE [LARGE SCALE GENOMIC DNA]</scope>
    <source>
        <strain evidence="12">JCM 17939</strain>
    </source>
</reference>
<keyword evidence="12" id="KW-1185">Reference proteome</keyword>